<dbReference type="OrthoDB" id="9782846at2"/>
<evidence type="ECO:0000256" key="2">
    <source>
        <dbReference type="ARBA" id="ARBA00022448"/>
    </source>
</evidence>
<organism evidence="5 6">
    <name type="scientific">Paenibacillus kribbensis</name>
    <dbReference type="NCBI Taxonomy" id="172713"/>
    <lineage>
        <taxon>Bacteria</taxon>
        <taxon>Bacillati</taxon>
        <taxon>Bacillota</taxon>
        <taxon>Bacilli</taxon>
        <taxon>Bacillales</taxon>
        <taxon>Paenibacillaceae</taxon>
        <taxon>Paenibacillus</taxon>
    </lineage>
</organism>
<reference evidence="5 6" key="1">
    <citation type="submission" date="2017-03" db="EMBL/GenBank/DDBJ databases">
        <title>Complete genome sequence of Paenibacillus Kribbensis producing bioflocculants.</title>
        <authorList>
            <person name="Lee H.-G."/>
            <person name="Oh H.-M."/>
        </authorList>
    </citation>
    <scope>NUCLEOTIDE SEQUENCE [LARGE SCALE GENOMIC DNA]</scope>
    <source>
        <strain evidence="5 6">AM49</strain>
    </source>
</reference>
<dbReference type="AlphaFoldDB" id="A0A222WNL7"/>
<dbReference type="KEGG" id="pkb:B4V02_12945"/>
<dbReference type="RefSeq" id="WP_094155094.1">
    <property type="nucleotide sequence ID" value="NZ_CP020028.1"/>
</dbReference>
<keyword evidence="6" id="KW-1185">Reference proteome</keyword>
<dbReference type="GO" id="GO:1901982">
    <property type="term" value="F:maltose binding"/>
    <property type="evidence" value="ECO:0007669"/>
    <property type="project" value="TreeGrafter"/>
</dbReference>
<dbReference type="Gene3D" id="3.40.190.10">
    <property type="entry name" value="Periplasmic binding protein-like II"/>
    <property type="match status" value="1"/>
</dbReference>
<dbReference type="GO" id="GO:0042956">
    <property type="term" value="P:maltodextrin transmembrane transport"/>
    <property type="evidence" value="ECO:0007669"/>
    <property type="project" value="TreeGrafter"/>
</dbReference>
<dbReference type="Proteomes" id="UP000214666">
    <property type="component" value="Chromosome"/>
</dbReference>
<evidence type="ECO:0000256" key="1">
    <source>
        <dbReference type="ARBA" id="ARBA00008520"/>
    </source>
</evidence>
<evidence type="ECO:0000256" key="4">
    <source>
        <dbReference type="SAM" id="SignalP"/>
    </source>
</evidence>
<comment type="similarity">
    <text evidence="1">Belongs to the bacterial solute-binding protein 1 family.</text>
</comment>
<dbReference type="GO" id="GO:0055052">
    <property type="term" value="C:ATP-binding cassette (ABC) transporter complex, substrate-binding subunit-containing"/>
    <property type="evidence" value="ECO:0007669"/>
    <property type="project" value="TreeGrafter"/>
</dbReference>
<keyword evidence="3 4" id="KW-0732">Signal</keyword>
<dbReference type="PROSITE" id="PS51257">
    <property type="entry name" value="PROKAR_LIPOPROTEIN"/>
    <property type="match status" value="1"/>
</dbReference>
<feature type="chain" id="PRO_5039332765" evidence="4">
    <location>
        <begin position="30"/>
        <end position="441"/>
    </location>
</feature>
<name>A0A222WNL7_9BACL</name>
<dbReference type="Pfam" id="PF01547">
    <property type="entry name" value="SBP_bac_1"/>
    <property type="match status" value="1"/>
</dbReference>
<dbReference type="InterPro" id="IPR006059">
    <property type="entry name" value="SBP"/>
</dbReference>
<dbReference type="PANTHER" id="PTHR30061">
    <property type="entry name" value="MALTOSE-BINDING PERIPLASMIC PROTEIN"/>
    <property type="match status" value="1"/>
</dbReference>
<dbReference type="PANTHER" id="PTHR30061:SF50">
    <property type="entry name" value="MALTOSE_MALTODEXTRIN-BINDING PERIPLASMIC PROTEIN"/>
    <property type="match status" value="1"/>
</dbReference>
<evidence type="ECO:0000256" key="3">
    <source>
        <dbReference type="ARBA" id="ARBA00022729"/>
    </source>
</evidence>
<dbReference type="SUPFAM" id="SSF53850">
    <property type="entry name" value="Periplasmic binding protein-like II"/>
    <property type="match status" value="1"/>
</dbReference>
<dbReference type="CDD" id="cd13585">
    <property type="entry name" value="PBP2_TMBP_like"/>
    <property type="match status" value="1"/>
</dbReference>
<keyword evidence="2" id="KW-0813">Transport</keyword>
<dbReference type="GO" id="GO:0015768">
    <property type="term" value="P:maltose transport"/>
    <property type="evidence" value="ECO:0007669"/>
    <property type="project" value="TreeGrafter"/>
</dbReference>
<protein>
    <submittedName>
        <fullName evidence="5">ABC transporter substrate-binding protein</fullName>
    </submittedName>
</protein>
<evidence type="ECO:0000313" key="6">
    <source>
        <dbReference type="Proteomes" id="UP000214666"/>
    </source>
</evidence>
<sequence length="441" mass="49550">MKKKYGAAKRTVKFGKMLLLLHAFLLVLAACSSGGGAQSTNNEQKGASAGNNEAVETIKVWLPPFSTGDVSDETFWRKQLDKFEKTHHAKVELEIIPWSNYEERYLTAISSENGPDVGYMYMEMLSDYIKLGTLEPLDDYFTQEEKDNYIYWDKGTVAGKQYTVPIIVGNVSVLYANMDILRKSGFTEPPKTWDDLVAYAKKIQQDSPEVYAFVQEWGEPSITGLNHSFYPYLWQAGGELFNKEGTELTLDSPEALKAIKFLNDLKHTYKIIPDAATSLTTQDLKSLLPEGKAAMAIMGTSLSADLDKAGINWDYTTSLTQKQGGTFAAADSLVMLRTAKNKELAAELIKFLTSPEVMEAYHQVIYSAPPISKNEKYYDNAKFEKLYTKDSQLFHTLTPIDGSSKIYDALYKNLQLMILGQLTPEEVQKDTAQYAKSIYNR</sequence>
<accession>A0A222WNL7</accession>
<proteinExistence type="inferred from homology"/>
<feature type="signal peptide" evidence="4">
    <location>
        <begin position="1"/>
        <end position="29"/>
    </location>
</feature>
<evidence type="ECO:0000313" key="5">
    <source>
        <dbReference type="EMBL" id="ASR47514.1"/>
    </source>
</evidence>
<dbReference type="EMBL" id="CP020028">
    <property type="protein sequence ID" value="ASR47514.1"/>
    <property type="molecule type" value="Genomic_DNA"/>
</dbReference>
<gene>
    <name evidence="5" type="ORF">B4V02_12945</name>
</gene>